<dbReference type="InterPro" id="IPR020568">
    <property type="entry name" value="Ribosomal_Su5_D2-typ_SF"/>
</dbReference>
<feature type="compositionally biased region" description="Basic residues" evidence="5">
    <location>
        <begin position="111"/>
        <end position="130"/>
    </location>
</feature>
<dbReference type="AlphaFoldDB" id="A0A8D8S9I2"/>
<evidence type="ECO:0000256" key="3">
    <source>
        <dbReference type="ARBA" id="ARBA00023274"/>
    </source>
</evidence>
<dbReference type="GO" id="GO:0003735">
    <property type="term" value="F:structural constituent of ribosome"/>
    <property type="evidence" value="ECO:0007669"/>
    <property type="project" value="InterPro"/>
</dbReference>
<dbReference type="HAMAP" id="MF_00532_B">
    <property type="entry name" value="Ribosomal_uS9_B"/>
    <property type="match status" value="1"/>
</dbReference>
<dbReference type="NCBIfam" id="NF001099">
    <property type="entry name" value="PRK00132.1"/>
    <property type="match status" value="1"/>
</dbReference>
<name>A0A8D8S9I2_9HEMI</name>
<dbReference type="EMBL" id="HBUF01135707">
    <property type="protein sequence ID" value="CAG6645196.1"/>
    <property type="molecule type" value="Transcribed_RNA"/>
</dbReference>
<accession>A0A8D8S9I2</accession>
<dbReference type="Pfam" id="PF00380">
    <property type="entry name" value="Ribosomal_S9"/>
    <property type="match status" value="1"/>
</dbReference>
<dbReference type="InterPro" id="IPR023035">
    <property type="entry name" value="Ribosomal_uS9_bac/plastid"/>
</dbReference>
<dbReference type="PROSITE" id="PS00360">
    <property type="entry name" value="RIBOSOMAL_S9"/>
    <property type="match status" value="1"/>
</dbReference>
<evidence type="ECO:0000313" key="6">
    <source>
        <dbReference type="EMBL" id="CAG6665663.1"/>
    </source>
</evidence>
<organism evidence="6">
    <name type="scientific">Cacopsylla melanoneura</name>
    <dbReference type="NCBI Taxonomy" id="428564"/>
    <lineage>
        <taxon>Eukaryota</taxon>
        <taxon>Metazoa</taxon>
        <taxon>Ecdysozoa</taxon>
        <taxon>Arthropoda</taxon>
        <taxon>Hexapoda</taxon>
        <taxon>Insecta</taxon>
        <taxon>Pterygota</taxon>
        <taxon>Neoptera</taxon>
        <taxon>Paraneoptera</taxon>
        <taxon>Hemiptera</taxon>
        <taxon>Sternorrhyncha</taxon>
        <taxon>Psylloidea</taxon>
        <taxon>Psyllidae</taxon>
        <taxon>Psyllinae</taxon>
        <taxon>Cacopsylla</taxon>
    </lineage>
</organism>
<evidence type="ECO:0000256" key="4">
    <source>
        <dbReference type="RuleBase" id="RU003815"/>
    </source>
</evidence>
<dbReference type="GO" id="GO:0003723">
    <property type="term" value="F:RNA binding"/>
    <property type="evidence" value="ECO:0007669"/>
    <property type="project" value="TreeGrafter"/>
</dbReference>
<dbReference type="FunFam" id="3.30.230.10:FF:000001">
    <property type="entry name" value="30S ribosomal protein S9"/>
    <property type="match status" value="1"/>
</dbReference>
<comment type="similarity">
    <text evidence="1 4">Belongs to the universal ribosomal protein uS9 family.</text>
</comment>
<keyword evidence="3 4" id="KW-0687">Ribonucleoprotein</keyword>
<protein>
    <submittedName>
        <fullName evidence="6">30S ribosomal protein S9</fullName>
    </submittedName>
</protein>
<dbReference type="PANTHER" id="PTHR21569">
    <property type="entry name" value="RIBOSOMAL PROTEIN S9"/>
    <property type="match status" value="1"/>
</dbReference>
<dbReference type="Gene3D" id="3.30.230.10">
    <property type="match status" value="1"/>
</dbReference>
<sequence length="130" mass="15057">MNNKQYYGTGRRKTSTARVFMKSGNGNFIINNNNINKYFTNKNQQLKICQPLNLVKIINIVNLYITVKGGGISSQAEAIRHGISRAILNYNNNLRYILKKEGYISRDSRKVERKKPGFKKSRKKPQFSKR</sequence>
<feature type="region of interest" description="Disordered" evidence="5">
    <location>
        <begin position="108"/>
        <end position="130"/>
    </location>
</feature>
<evidence type="ECO:0000256" key="2">
    <source>
        <dbReference type="ARBA" id="ARBA00022980"/>
    </source>
</evidence>
<dbReference type="InterPro" id="IPR000754">
    <property type="entry name" value="Ribosomal_uS9"/>
</dbReference>
<dbReference type="EMBL" id="HBUF01669714">
    <property type="protein sequence ID" value="CAG6790272.1"/>
    <property type="molecule type" value="Transcribed_RNA"/>
</dbReference>
<dbReference type="EMBL" id="HBUF01211318">
    <property type="protein sequence ID" value="CAG6665663.1"/>
    <property type="molecule type" value="Transcribed_RNA"/>
</dbReference>
<dbReference type="GO" id="GO:0006412">
    <property type="term" value="P:translation"/>
    <property type="evidence" value="ECO:0007669"/>
    <property type="project" value="InterPro"/>
</dbReference>
<dbReference type="GO" id="GO:0022627">
    <property type="term" value="C:cytosolic small ribosomal subunit"/>
    <property type="evidence" value="ECO:0007669"/>
    <property type="project" value="TreeGrafter"/>
</dbReference>
<dbReference type="InterPro" id="IPR020574">
    <property type="entry name" value="Ribosomal_uS9_CS"/>
</dbReference>
<evidence type="ECO:0000256" key="5">
    <source>
        <dbReference type="SAM" id="MobiDB-lite"/>
    </source>
</evidence>
<keyword evidence="2 4" id="KW-0689">Ribosomal protein</keyword>
<dbReference type="SUPFAM" id="SSF54211">
    <property type="entry name" value="Ribosomal protein S5 domain 2-like"/>
    <property type="match status" value="1"/>
</dbReference>
<dbReference type="PANTHER" id="PTHR21569:SF1">
    <property type="entry name" value="SMALL RIBOSOMAL SUBUNIT PROTEIN US9M"/>
    <property type="match status" value="1"/>
</dbReference>
<proteinExistence type="inferred from homology"/>
<dbReference type="EMBL" id="HBUF01669713">
    <property type="protein sequence ID" value="CAG6790270.1"/>
    <property type="molecule type" value="Transcribed_RNA"/>
</dbReference>
<dbReference type="InterPro" id="IPR014721">
    <property type="entry name" value="Ribsml_uS5_D2-typ_fold_subgr"/>
</dbReference>
<reference evidence="6" key="1">
    <citation type="submission" date="2021-05" db="EMBL/GenBank/DDBJ databases">
        <authorList>
            <person name="Alioto T."/>
            <person name="Alioto T."/>
            <person name="Gomez Garrido J."/>
        </authorList>
    </citation>
    <scope>NUCLEOTIDE SEQUENCE</scope>
</reference>
<evidence type="ECO:0000256" key="1">
    <source>
        <dbReference type="ARBA" id="ARBA00005251"/>
    </source>
</evidence>